<name>A0ABT4S5L0_9ACTN</name>
<evidence type="ECO:0000313" key="1">
    <source>
        <dbReference type="EMBL" id="MDA0632343.1"/>
    </source>
</evidence>
<accession>A0ABT4S5L0</accession>
<evidence type="ECO:0000313" key="2">
    <source>
        <dbReference type="Proteomes" id="UP001144036"/>
    </source>
</evidence>
<protein>
    <submittedName>
        <fullName evidence="1">Uncharacterized protein</fullName>
    </submittedName>
</protein>
<dbReference type="EMBL" id="JAPNNL010000006">
    <property type="protein sequence ID" value="MDA0632343.1"/>
    <property type="molecule type" value="Genomic_DNA"/>
</dbReference>
<gene>
    <name evidence="1" type="ORF">OUY22_02870</name>
</gene>
<dbReference type="RefSeq" id="WP_270153118.1">
    <property type="nucleotide sequence ID" value="NZ_JAPNNL010000006.1"/>
</dbReference>
<proteinExistence type="predicted"/>
<comment type="caution">
    <text evidence="1">The sequence shown here is derived from an EMBL/GenBank/DDBJ whole genome shotgun (WGS) entry which is preliminary data.</text>
</comment>
<reference evidence="1" key="1">
    <citation type="submission" date="2022-11" db="EMBL/GenBank/DDBJ databases">
        <title>Nonomuraea corallina sp. nov., a new species of the genus Nonomuraea isolated from sea side sediment in Thai sea.</title>
        <authorList>
            <person name="Ngamcharungchit C."/>
            <person name="Matsumoto A."/>
            <person name="Suriyachadkun C."/>
            <person name="Panbangred W."/>
            <person name="Inahashi Y."/>
            <person name="Intra B."/>
        </authorList>
    </citation>
    <scope>NUCLEOTIDE SEQUENCE</scope>
    <source>
        <strain evidence="1">MCN248</strain>
    </source>
</reference>
<organism evidence="1 2">
    <name type="scientific">Nonomuraea corallina</name>
    <dbReference type="NCBI Taxonomy" id="2989783"/>
    <lineage>
        <taxon>Bacteria</taxon>
        <taxon>Bacillati</taxon>
        <taxon>Actinomycetota</taxon>
        <taxon>Actinomycetes</taxon>
        <taxon>Streptosporangiales</taxon>
        <taxon>Streptosporangiaceae</taxon>
        <taxon>Nonomuraea</taxon>
    </lineage>
</organism>
<dbReference type="Proteomes" id="UP001144036">
    <property type="component" value="Unassembled WGS sequence"/>
</dbReference>
<sequence>MLGQATHSASLALRDRIEIDPDAATMGTTLVAMLQSETGGCCTTRCWAPRQASGHSGTAVP</sequence>
<keyword evidence="2" id="KW-1185">Reference proteome</keyword>